<evidence type="ECO:0000313" key="6">
    <source>
        <dbReference type="EMBL" id="MCS4555279.1"/>
    </source>
</evidence>
<dbReference type="PROSITE" id="PS51257">
    <property type="entry name" value="PROKAR_LIPOPROTEIN"/>
    <property type="match status" value="1"/>
</dbReference>
<dbReference type="EMBL" id="JAKOGG010000001">
    <property type="protein sequence ID" value="MCS4555279.1"/>
    <property type="molecule type" value="Genomic_DNA"/>
</dbReference>
<keyword evidence="1 3" id="KW-0479">Metal-binding</keyword>
<reference evidence="7" key="2">
    <citation type="submission" date="2023-07" db="EMBL/GenBank/DDBJ databases">
        <title>Shewanella mangrovi sp. nov., an acetaldehyde- degrading bacterium isolated from mangrove sediment.</title>
        <authorList>
            <person name="Liu Y."/>
        </authorList>
    </citation>
    <scope>NUCLEOTIDE SEQUENCE [LARGE SCALE GENOMIC DNA]</scope>
    <source>
        <strain evidence="7">C32</strain>
    </source>
</reference>
<protein>
    <submittedName>
        <fullName evidence="6">OmcA/MtrC family decaheme c-type cytochrome</fullName>
    </submittedName>
</protein>
<sequence>MMKNHNMSLLALMLSGMLALTACGGDDGKDGVNGADGSNGADGQDGLNAGDVVSTVYQAGDVTFTIDPAENTLAGSGTFALKFSANAKNQAGAATPLTGLDMIAIYSITAVTNATSNGPSVYWQNNGDAAGAHSMYCTLDGTYTSRGQTGEACTLVEDPANPGTYTGTWAHEGTAPIMNAADDLNAPHRVMIRVYNTTDANGKSISDKILGSIDYIPATGETGVTTGKDTVADAACKQCHAESGTTGNIANISAHSNYQSVENCVFCHNPATQPSEEQAAEGYVFDLPAMIHRIHGGAHLAELAQYGFIQTKEWSEIGYPAPLDQCTVCHSQDEGKTTWKDEPTRAACGGCHTNIDFATGANHASFSLAQADDSQCASCHGTGGLSPEVAHAVGARAVAAENLTVDFTSAQVNAGTLTIKANVTLNKQPITDIAQLGILSVKSVLLGGVDSNGTVTRWGTRPTLASTSGSVTDATKGEVTLTVATTATAGVVYVGTEANFCAQKDGTPVACTSADAHFGSTDPVGVKSTVKFFDIGSGAEVTAANQIARMADPARITIAEAKCNACHTSLDYIKGSRHGVYTFDQCMDCHNNTYQGSYHPFTNLVLTDANGVSTVKDSGARFYNRDLATVAHRFHSGNMNDGTSPEGIFLDGSKTLHGYPAPSANCAACHTSDALFGNDGMLTSDRQSIAISITQPQKDEAALLSDTSNFETNAVVGTTYYISPVAEACRACHTSSSALAHFKSNGATVADDLNESVNVPVESCATCHAAGRANGIDKAHDWTAATAE</sequence>
<gene>
    <name evidence="6" type="ORF">L9G74_02390</name>
</gene>
<evidence type="ECO:0000259" key="5">
    <source>
        <dbReference type="PROSITE" id="PS51007"/>
    </source>
</evidence>
<dbReference type="InterPro" id="IPR020014">
    <property type="entry name" value="Decahaem_cyt-c_OmcA/MtrC"/>
</dbReference>
<accession>A0ABT2FG80</accession>
<dbReference type="RefSeq" id="WP_238894672.1">
    <property type="nucleotide sequence ID" value="NZ_JAKOGG010000001.1"/>
</dbReference>
<organism evidence="6 7">
    <name type="scientific">Shewanella electrica</name>
    <dbReference type="NCBI Taxonomy" id="515560"/>
    <lineage>
        <taxon>Bacteria</taxon>
        <taxon>Pseudomonadati</taxon>
        <taxon>Pseudomonadota</taxon>
        <taxon>Gammaproteobacteria</taxon>
        <taxon>Alteromonadales</taxon>
        <taxon>Shewanellaceae</taxon>
        <taxon>Shewanella</taxon>
    </lineage>
</organism>
<feature type="signal peptide" evidence="4">
    <location>
        <begin position="1"/>
        <end position="24"/>
    </location>
</feature>
<name>A0ABT2FG80_9GAMM</name>
<keyword evidence="2 3" id="KW-0408">Iron</keyword>
<dbReference type="Gene3D" id="1.10.720.180">
    <property type="match status" value="1"/>
</dbReference>
<proteinExistence type="predicted"/>
<evidence type="ECO:0000256" key="2">
    <source>
        <dbReference type="ARBA" id="ARBA00023004"/>
    </source>
</evidence>
<dbReference type="Pfam" id="PF22113">
    <property type="entry name" value="Mtrc-MtrF_II-IV_dom"/>
    <property type="match status" value="2"/>
</dbReference>
<feature type="domain" description="Cytochrome c" evidence="5">
    <location>
        <begin position="355"/>
        <end position="487"/>
    </location>
</feature>
<dbReference type="SUPFAM" id="SSF48695">
    <property type="entry name" value="Multiheme cytochromes"/>
    <property type="match status" value="1"/>
</dbReference>
<dbReference type="InterPro" id="IPR009056">
    <property type="entry name" value="Cyt_c-like_dom"/>
</dbReference>
<dbReference type="NCBIfam" id="TIGR03507">
    <property type="entry name" value="decahem_SO1788"/>
    <property type="match status" value="1"/>
</dbReference>
<keyword evidence="7" id="KW-1185">Reference proteome</keyword>
<comment type="caution">
    <text evidence="6">The sequence shown here is derived from an EMBL/GenBank/DDBJ whole genome shotgun (WGS) entry which is preliminary data.</text>
</comment>
<dbReference type="InterPro" id="IPR036280">
    <property type="entry name" value="Multihaem_cyt_sf"/>
</dbReference>
<dbReference type="InterPro" id="IPR054337">
    <property type="entry name" value="Mtrc-MtrF-like_dom_II/IV"/>
</dbReference>
<evidence type="ECO:0000313" key="7">
    <source>
        <dbReference type="Proteomes" id="UP001201549"/>
    </source>
</evidence>
<feature type="chain" id="PRO_5045720883" evidence="4">
    <location>
        <begin position="25"/>
        <end position="788"/>
    </location>
</feature>
<evidence type="ECO:0000256" key="1">
    <source>
        <dbReference type="ARBA" id="ARBA00022723"/>
    </source>
</evidence>
<evidence type="ECO:0000256" key="4">
    <source>
        <dbReference type="SAM" id="SignalP"/>
    </source>
</evidence>
<dbReference type="Proteomes" id="UP001201549">
    <property type="component" value="Unassembled WGS sequence"/>
</dbReference>
<evidence type="ECO:0000256" key="3">
    <source>
        <dbReference type="PROSITE-ProRule" id="PRU00433"/>
    </source>
</evidence>
<reference evidence="6 7" key="1">
    <citation type="submission" date="2022-02" db="EMBL/GenBank/DDBJ databases">
        <authorList>
            <person name="Zhuang L."/>
        </authorList>
    </citation>
    <scope>NUCLEOTIDE SEQUENCE [LARGE SCALE GENOMIC DNA]</scope>
    <source>
        <strain evidence="6 7">C32</strain>
    </source>
</reference>
<dbReference type="PROSITE" id="PS51007">
    <property type="entry name" value="CYTC"/>
    <property type="match status" value="1"/>
</dbReference>
<keyword evidence="4" id="KW-0732">Signal</keyword>
<keyword evidence="3" id="KW-0349">Heme</keyword>